<feature type="domain" description="Retrovirus-related Pol polyprotein from transposon TNT 1-94-like beta-barrel" evidence="2">
    <location>
        <begin position="384"/>
        <end position="452"/>
    </location>
</feature>
<name>A0A6L2KU47_TANCI</name>
<dbReference type="Pfam" id="PF22936">
    <property type="entry name" value="Pol_BBD"/>
    <property type="match status" value="1"/>
</dbReference>
<feature type="compositionally biased region" description="Polar residues" evidence="1">
    <location>
        <begin position="975"/>
        <end position="986"/>
    </location>
</feature>
<feature type="compositionally biased region" description="Polar residues" evidence="1">
    <location>
        <begin position="1100"/>
        <end position="1113"/>
    </location>
</feature>
<dbReference type="AlphaFoldDB" id="A0A6L2KU47"/>
<sequence>MGELRTELGMQIQVKKGRLSATTAMENGVALDEEQLLFLAGGQDNAVDEDMDKQPTIFMANLSSADLVYNEVDPSYDSDILSEVHNHVHYQDAVCKHHEVHEMHDDVQPNYVVDSYVDYTRESNMIMYDQYVKDNAVPVVHSNVSSVPNDAYMMILIDMHEQPTQHVSVTTQNNVVDKSLTVELVTYKEQVELYERRAKYKLTEREQKIDEQLRTVITEQECLEITEITRKKINDKMKDPECVKKKVKIAPYDYSKENYLATFTPQKQLTPEQIFWSKDLLKMKEKALKEQTIASRPIKALMIYPPNTPATLIPREFVEYVIGTCPKDFNKGDKQIASTPVTRKKRVTFMDPYETPTNNTLKHIKQQTMHQTNEPVIPSTRVKDSCCPKHMTGDRSQLRSFVKRFIETVRFGNDHFGAIMAYGDYLIGDNVISRVYYVEELGHNPFFVRQFYDSDLEVAFSTGPAPTLLTPGQISSRLVPNLVPAAPYLPLTNKKLEILFQPMFDEYLEPPRVERLISLALAVPVPVNTAVESTIIEDNLLASVDNDPFVNVFPLEPSSDASSSGDKFGMDSCDPVDTPMVDQIKLDEDPLGILVDQTRFNSMVGSLMYLTTSRPDLVFAVCMCARYQASPTKKHLEALKQMRTKQVVKIHEEVRQEVLALKWINNIKLDEYDDVLKNKARPSDTCLSSEEGSVWFRAGSSGVVPVGKSNYVLDVLKSQRNLIFKFWDTMRYGATTGIYSYQLDEQWFNLHKDILRDSLQITPINNNDPFVALPSSDAVIEYVNTLGYPATLKNMSAMSVNDLYQPWRAILSMINMCLTGKTDRHDRPRHPVLQILWGINHRSNIDYAERIWEEFVQSIQTFLTDKKMLTMALHGKKKTTPLLISSIRFTKLIIHHLKTKFVGKDGKEVFGMPKPDALLTDAISRAPYYGGYLAHISEYQRYLDGAHGMAEKGAVPESHAPEANKVTKPKADIQTKPSAPITTKLTKPTGDKASKPKSTSSQPPKPQLASTKPSKIVPKKKQKLVKVTLDELSPAKRSKAGLVGKRRKPKSPLKLVDKFPDEGDPARPVVFKEPDSRRFQPLPETLKKKSPVDQYIFQRRSLTTTGPSRNVESPSLDAELAHSETKSDKTVTPVKKEKDTSSRELTKINARGQHEGQAVSNPGKQDEDQAGLNPGNAAELQPQPSHVVQAGPNLKPIYLAVSDSSTQQNPEQTDEEFTTTV</sequence>
<organism evidence="3">
    <name type="scientific">Tanacetum cinerariifolium</name>
    <name type="common">Dalmatian daisy</name>
    <name type="synonym">Chrysanthemum cinerariifolium</name>
    <dbReference type="NCBI Taxonomy" id="118510"/>
    <lineage>
        <taxon>Eukaryota</taxon>
        <taxon>Viridiplantae</taxon>
        <taxon>Streptophyta</taxon>
        <taxon>Embryophyta</taxon>
        <taxon>Tracheophyta</taxon>
        <taxon>Spermatophyta</taxon>
        <taxon>Magnoliopsida</taxon>
        <taxon>eudicotyledons</taxon>
        <taxon>Gunneridae</taxon>
        <taxon>Pentapetalae</taxon>
        <taxon>asterids</taxon>
        <taxon>campanulids</taxon>
        <taxon>Asterales</taxon>
        <taxon>Asteraceae</taxon>
        <taxon>Asteroideae</taxon>
        <taxon>Anthemideae</taxon>
        <taxon>Anthemidinae</taxon>
        <taxon>Tanacetum</taxon>
    </lineage>
</organism>
<accession>A0A6L2KU47</accession>
<feature type="compositionally biased region" description="Polar residues" evidence="1">
    <location>
        <begin position="1202"/>
        <end position="1211"/>
    </location>
</feature>
<protein>
    <submittedName>
        <fullName evidence="3">Retrovirus-related Pol polyprotein from transposon TNT 1-94</fullName>
    </submittedName>
</protein>
<feature type="compositionally biased region" description="Basic residues" evidence="1">
    <location>
        <begin position="1038"/>
        <end position="1051"/>
    </location>
</feature>
<feature type="compositionally biased region" description="Acidic residues" evidence="1">
    <location>
        <begin position="1212"/>
        <end position="1221"/>
    </location>
</feature>
<evidence type="ECO:0000259" key="2">
    <source>
        <dbReference type="Pfam" id="PF22936"/>
    </source>
</evidence>
<evidence type="ECO:0000256" key="1">
    <source>
        <dbReference type="SAM" id="MobiDB-lite"/>
    </source>
</evidence>
<dbReference type="InterPro" id="IPR054722">
    <property type="entry name" value="PolX-like_BBD"/>
</dbReference>
<dbReference type="PANTHER" id="PTHR11439:SF483">
    <property type="entry name" value="PEPTIDE SYNTHASE GLIP-LIKE, PUTATIVE (AFU_ORTHOLOGUE AFUA_3G12920)-RELATED"/>
    <property type="match status" value="1"/>
</dbReference>
<feature type="compositionally biased region" description="Basic and acidic residues" evidence="1">
    <location>
        <begin position="1055"/>
        <end position="1078"/>
    </location>
</feature>
<feature type="compositionally biased region" description="Basic and acidic residues" evidence="1">
    <location>
        <begin position="1119"/>
        <end position="1146"/>
    </location>
</feature>
<gene>
    <name evidence="3" type="ORF">Tci_024814</name>
</gene>
<dbReference type="EMBL" id="BKCJ010003078">
    <property type="protein sequence ID" value="GEU52836.1"/>
    <property type="molecule type" value="Genomic_DNA"/>
</dbReference>
<reference evidence="3" key="1">
    <citation type="journal article" date="2019" name="Sci. Rep.">
        <title>Draft genome of Tanacetum cinerariifolium, the natural source of mosquito coil.</title>
        <authorList>
            <person name="Yamashiro T."/>
            <person name="Shiraishi A."/>
            <person name="Satake H."/>
            <person name="Nakayama K."/>
        </authorList>
    </citation>
    <scope>NUCLEOTIDE SEQUENCE</scope>
</reference>
<feature type="region of interest" description="Disordered" evidence="1">
    <location>
        <begin position="1038"/>
        <end position="1221"/>
    </location>
</feature>
<comment type="caution">
    <text evidence="3">The sequence shown here is derived from an EMBL/GenBank/DDBJ whole genome shotgun (WGS) entry which is preliminary data.</text>
</comment>
<proteinExistence type="predicted"/>
<evidence type="ECO:0000313" key="3">
    <source>
        <dbReference type="EMBL" id="GEU52836.1"/>
    </source>
</evidence>
<feature type="region of interest" description="Disordered" evidence="1">
    <location>
        <begin position="953"/>
        <end position="1022"/>
    </location>
</feature>
<dbReference type="PANTHER" id="PTHR11439">
    <property type="entry name" value="GAG-POL-RELATED RETROTRANSPOSON"/>
    <property type="match status" value="1"/>
</dbReference>